<dbReference type="Pfam" id="PF13614">
    <property type="entry name" value="AAA_31"/>
    <property type="match status" value="1"/>
</dbReference>
<organism evidence="2 3">
    <name type="scientific">Evansella vedderi</name>
    <dbReference type="NCBI Taxonomy" id="38282"/>
    <lineage>
        <taxon>Bacteria</taxon>
        <taxon>Bacillati</taxon>
        <taxon>Bacillota</taxon>
        <taxon>Bacilli</taxon>
        <taxon>Bacillales</taxon>
        <taxon>Bacillaceae</taxon>
        <taxon>Evansella</taxon>
    </lineage>
</organism>
<reference evidence="2 3" key="1">
    <citation type="submission" date="2023-07" db="EMBL/GenBank/DDBJ databases">
        <title>Genomic Encyclopedia of Type Strains, Phase IV (KMG-IV): sequencing the most valuable type-strain genomes for metagenomic binning, comparative biology and taxonomic classification.</title>
        <authorList>
            <person name="Goeker M."/>
        </authorList>
    </citation>
    <scope>NUCLEOTIDE SEQUENCE [LARGE SCALE GENOMIC DNA]</scope>
    <source>
        <strain evidence="2 3">DSM 9768</strain>
    </source>
</reference>
<dbReference type="CDD" id="cd02042">
    <property type="entry name" value="ParAB_family"/>
    <property type="match status" value="1"/>
</dbReference>
<evidence type="ECO:0000313" key="3">
    <source>
        <dbReference type="Proteomes" id="UP001230005"/>
    </source>
</evidence>
<dbReference type="InterPro" id="IPR027417">
    <property type="entry name" value="P-loop_NTPase"/>
</dbReference>
<dbReference type="Gene3D" id="3.40.50.300">
    <property type="entry name" value="P-loop containing nucleotide triphosphate hydrolases"/>
    <property type="match status" value="1"/>
</dbReference>
<gene>
    <name evidence="2" type="ORF">J2S74_000331</name>
</gene>
<dbReference type="EMBL" id="JAUSUG010000001">
    <property type="protein sequence ID" value="MDQ0252959.1"/>
    <property type="molecule type" value="Genomic_DNA"/>
</dbReference>
<dbReference type="SUPFAM" id="SSF52540">
    <property type="entry name" value="P-loop containing nucleoside triphosphate hydrolases"/>
    <property type="match status" value="1"/>
</dbReference>
<dbReference type="InterPro" id="IPR025669">
    <property type="entry name" value="AAA_dom"/>
</dbReference>
<proteinExistence type="predicted"/>
<dbReference type="InterPro" id="IPR050678">
    <property type="entry name" value="DNA_Partitioning_ATPase"/>
</dbReference>
<feature type="domain" description="AAA" evidence="1">
    <location>
        <begin position="2"/>
        <end position="210"/>
    </location>
</feature>
<dbReference type="Proteomes" id="UP001230005">
    <property type="component" value="Unassembled WGS sequence"/>
</dbReference>
<accession>A0ABT9ZNZ1</accession>
<comment type="caution">
    <text evidence="2">The sequence shown here is derived from an EMBL/GenBank/DDBJ whole genome shotgun (WGS) entry which is preliminary data.</text>
</comment>
<evidence type="ECO:0000313" key="2">
    <source>
        <dbReference type="EMBL" id="MDQ0252959.1"/>
    </source>
</evidence>
<evidence type="ECO:0000259" key="1">
    <source>
        <dbReference type="Pfam" id="PF13614"/>
    </source>
</evidence>
<sequence>MIFSVINYKGGVGKTTVTANVAVELARRGKKVLLIDLDPQTNLTFSFIKVDEWKQDFQDRTIKKWFDAFIDNDQELNLHDLVIRPFRVNERLRELKSLGTVDLISSHLGLINVDLELSAKLWGGSERTNRRNFLVVYTRLKEGIKQLENQGYDYIFVDCPPNFNVVTKTSIVASNQLLIPARPDYLSTIGIEQLQKHVRELIVDYNNKLAKDHLSGEFEEIAPVVAGVIFTMVEKRNNEPISALRHYIHQVKGLDIPTFDTVVRENKTAYANAPEEGIPVVLQPLSGDTYGKILLELKQLTNELQDRPSRLTGGGDQ</sequence>
<protein>
    <submittedName>
        <fullName evidence="2">Chromosome partitioning protein</fullName>
    </submittedName>
</protein>
<dbReference type="PANTHER" id="PTHR13696:SF99">
    <property type="entry name" value="COBYRINIC ACID AC-DIAMIDE SYNTHASE"/>
    <property type="match status" value="1"/>
</dbReference>
<dbReference type="PANTHER" id="PTHR13696">
    <property type="entry name" value="P-LOOP CONTAINING NUCLEOSIDE TRIPHOSPHATE HYDROLASE"/>
    <property type="match status" value="1"/>
</dbReference>
<name>A0ABT9ZNZ1_9BACI</name>
<dbReference type="RefSeq" id="WP_307320976.1">
    <property type="nucleotide sequence ID" value="NZ_JAUSUG010000001.1"/>
</dbReference>
<keyword evidence="3" id="KW-1185">Reference proteome</keyword>